<dbReference type="RefSeq" id="WP_017053507.1">
    <property type="nucleotide sequence ID" value="NZ_AJYW02000298.1"/>
</dbReference>
<evidence type="ECO:0000313" key="3">
    <source>
        <dbReference type="Proteomes" id="UP000094165"/>
    </source>
</evidence>
<feature type="region of interest" description="Disordered" evidence="1">
    <location>
        <begin position="273"/>
        <end position="303"/>
    </location>
</feature>
<gene>
    <name evidence="2" type="ORF">A130_08270</name>
</gene>
<dbReference type="AlphaFoldDB" id="A0A1E5CMS4"/>
<feature type="region of interest" description="Disordered" evidence="1">
    <location>
        <begin position="192"/>
        <end position="211"/>
    </location>
</feature>
<reference evidence="2 3" key="1">
    <citation type="journal article" date="2012" name="Science">
        <title>Ecological populations of bacteria act as socially cohesive units of antibiotic production and resistance.</title>
        <authorList>
            <person name="Cordero O.X."/>
            <person name="Wildschutte H."/>
            <person name="Kirkup B."/>
            <person name="Proehl S."/>
            <person name="Ngo L."/>
            <person name="Hussain F."/>
            <person name="Le Roux F."/>
            <person name="Mincer T."/>
            <person name="Polz M.F."/>
        </authorList>
    </citation>
    <scope>NUCLEOTIDE SEQUENCE [LARGE SCALE GENOMIC DNA]</scope>
    <source>
        <strain evidence="2 3">FF-238</strain>
    </source>
</reference>
<keyword evidence="3" id="KW-1185">Reference proteome</keyword>
<feature type="compositionally biased region" description="Low complexity" evidence="1">
    <location>
        <begin position="281"/>
        <end position="290"/>
    </location>
</feature>
<feature type="compositionally biased region" description="Gly residues" evidence="1">
    <location>
        <begin position="291"/>
        <end position="303"/>
    </location>
</feature>
<comment type="caution">
    <text evidence="2">The sequence shown here is derived from an EMBL/GenBank/DDBJ whole genome shotgun (WGS) entry which is preliminary data.</text>
</comment>
<dbReference type="Proteomes" id="UP000094165">
    <property type="component" value="Unassembled WGS sequence"/>
</dbReference>
<dbReference type="EMBL" id="AJYW02000298">
    <property type="protein sequence ID" value="OEE71113.1"/>
    <property type="molecule type" value="Genomic_DNA"/>
</dbReference>
<protein>
    <submittedName>
        <fullName evidence="2">Uncharacterized protein</fullName>
    </submittedName>
</protein>
<evidence type="ECO:0000313" key="2">
    <source>
        <dbReference type="EMBL" id="OEE71113.1"/>
    </source>
</evidence>
<evidence type="ECO:0000256" key="1">
    <source>
        <dbReference type="SAM" id="MobiDB-lite"/>
    </source>
</evidence>
<name>A0A1E5CMS4_9VIBR</name>
<sequence length="303" mass="30512">MKKTLWLVLLITISLGLTVALTLPNINNKTNTACSSIEAIKEQLEQADDLVGLVKKLSAQCPKMAIEIAKLASLIQPTLMAEILKSVLEIVPSSDIAELTAMLVEIAPKNLQAELVQIAVEVNPALAQEIVDAVAKIGAMDPTDIILAAISGGADPASITEPTAAGTPTAGALVAADNLPVTNDNSILVNSPTADGTSETVNTPAANRPVLTTNTPAVASSPITINSPAADNTPIANNAPVSNTPVNNAPAISAPENGNLPIANLPVTDVPATLPTPPVLTNPGNTSTTGTGSGSGGGTASTN</sequence>
<organism evidence="2 3">
    <name type="scientific">Vibrio genomosp. F6 str. FF-238</name>
    <dbReference type="NCBI Taxonomy" id="1191298"/>
    <lineage>
        <taxon>Bacteria</taxon>
        <taxon>Pseudomonadati</taxon>
        <taxon>Pseudomonadota</taxon>
        <taxon>Gammaproteobacteria</taxon>
        <taxon>Vibrionales</taxon>
        <taxon>Vibrionaceae</taxon>
        <taxon>Vibrio</taxon>
    </lineage>
</organism>
<accession>A0A1E5CMS4</accession>
<proteinExistence type="predicted"/>